<protein>
    <submittedName>
        <fullName evidence="2">ECF transporter S component</fullName>
    </submittedName>
</protein>
<evidence type="ECO:0000313" key="3">
    <source>
        <dbReference type="Proteomes" id="UP000823598"/>
    </source>
</evidence>
<dbReference type="Gene3D" id="1.10.1760.20">
    <property type="match status" value="1"/>
</dbReference>
<comment type="caution">
    <text evidence="2">The sequence shown here is derived from an EMBL/GenBank/DDBJ whole genome shotgun (WGS) entry which is preliminary data.</text>
</comment>
<organism evidence="2 3">
    <name type="scientific">Candidatus Limisoma faecipullorum</name>
    <dbReference type="NCBI Taxonomy" id="2840854"/>
    <lineage>
        <taxon>Bacteria</taxon>
        <taxon>Pseudomonadati</taxon>
        <taxon>Bacteroidota</taxon>
        <taxon>Bacteroidia</taxon>
        <taxon>Bacteroidales</taxon>
        <taxon>Candidatus Limisoma</taxon>
    </lineage>
</organism>
<keyword evidence="1" id="KW-0812">Transmembrane</keyword>
<feature type="transmembrane region" description="Helical" evidence="1">
    <location>
        <begin position="15"/>
        <end position="31"/>
    </location>
</feature>
<evidence type="ECO:0000256" key="1">
    <source>
        <dbReference type="SAM" id="Phobius"/>
    </source>
</evidence>
<sequence length="169" mass="18144">MQTTVKLYSLSYSNVKTYMVAALFIAGNIILPQLCHLIPQGGMILLPIYFFTLVAAYKYGWKAGLITAVLSPAVNSLCFGMPALALLPVILVKSSLLAAFAAFAASRFRKVSLLLLAAVVVAYQLAGGMAEWAITGSLDAALQDFRLGYPGMLLQIAGGYAVLRYMLKK</sequence>
<dbReference type="AlphaFoldDB" id="A0A9D9IS18"/>
<feature type="transmembrane region" description="Helical" evidence="1">
    <location>
        <begin position="147"/>
        <end position="167"/>
    </location>
</feature>
<dbReference type="EMBL" id="JADIMC010000114">
    <property type="protein sequence ID" value="MBO8477216.1"/>
    <property type="molecule type" value="Genomic_DNA"/>
</dbReference>
<keyword evidence="1" id="KW-0472">Membrane</keyword>
<reference evidence="2" key="1">
    <citation type="submission" date="2020-10" db="EMBL/GenBank/DDBJ databases">
        <authorList>
            <person name="Gilroy R."/>
        </authorList>
    </citation>
    <scope>NUCLEOTIDE SEQUENCE</scope>
    <source>
        <strain evidence="2">6919</strain>
    </source>
</reference>
<gene>
    <name evidence="2" type="ORF">IAB88_09530</name>
</gene>
<feature type="transmembrane region" description="Helical" evidence="1">
    <location>
        <begin position="81"/>
        <end position="104"/>
    </location>
</feature>
<feature type="transmembrane region" description="Helical" evidence="1">
    <location>
        <begin position="43"/>
        <end position="61"/>
    </location>
</feature>
<proteinExistence type="predicted"/>
<name>A0A9D9IS18_9BACT</name>
<keyword evidence="1" id="KW-1133">Transmembrane helix</keyword>
<dbReference type="Proteomes" id="UP000823598">
    <property type="component" value="Unassembled WGS sequence"/>
</dbReference>
<evidence type="ECO:0000313" key="2">
    <source>
        <dbReference type="EMBL" id="MBO8477216.1"/>
    </source>
</evidence>
<reference evidence="2" key="2">
    <citation type="journal article" date="2021" name="PeerJ">
        <title>Extensive microbial diversity within the chicken gut microbiome revealed by metagenomics and culture.</title>
        <authorList>
            <person name="Gilroy R."/>
            <person name="Ravi A."/>
            <person name="Getino M."/>
            <person name="Pursley I."/>
            <person name="Horton D.L."/>
            <person name="Alikhan N.F."/>
            <person name="Baker D."/>
            <person name="Gharbi K."/>
            <person name="Hall N."/>
            <person name="Watson M."/>
            <person name="Adriaenssens E.M."/>
            <person name="Foster-Nyarko E."/>
            <person name="Jarju S."/>
            <person name="Secka A."/>
            <person name="Antonio M."/>
            <person name="Oren A."/>
            <person name="Chaudhuri R.R."/>
            <person name="La Ragione R."/>
            <person name="Hildebrand F."/>
            <person name="Pallen M.J."/>
        </authorList>
    </citation>
    <scope>NUCLEOTIDE SEQUENCE</scope>
    <source>
        <strain evidence="2">6919</strain>
    </source>
</reference>
<accession>A0A9D9IS18</accession>
<feature type="transmembrane region" description="Helical" evidence="1">
    <location>
        <begin position="111"/>
        <end position="135"/>
    </location>
</feature>